<dbReference type="OrthoDB" id="9864753at2759"/>
<name>A0A8T2JLF6_9PIPI</name>
<evidence type="ECO:0000313" key="4">
    <source>
        <dbReference type="EMBL" id="KAG8444314.1"/>
    </source>
</evidence>
<dbReference type="InterPro" id="IPR003599">
    <property type="entry name" value="Ig_sub"/>
</dbReference>
<dbReference type="InterPro" id="IPR007110">
    <property type="entry name" value="Ig-like_dom"/>
</dbReference>
<evidence type="ECO:0000259" key="3">
    <source>
        <dbReference type="PROSITE" id="PS50835"/>
    </source>
</evidence>
<sequence length="248" mass="27621">MTDTGEFSCGGYQCKTEGCQVVEEKTGKTFVFVTDPQELFVPTDDYYIAVQLRTRQPAVLPCQVTNPQAKVTLHREFPPEQIHVDGMKISYELKKGFIIYQPQPSHAGSLYCIAQLGNLRQMSTKYMLIYVHYPSAPPKPVIEPSSTSVRTGENFFVTCTVLGELDISVEFSWEFPGQQIGRPQYVKESMQQTRNGGQLLQESKSVLFVDEARTVDDGAYICNAQNLQGSTSVTTKVSVLPSGVRGRT</sequence>
<proteinExistence type="predicted"/>
<dbReference type="InterPro" id="IPR036179">
    <property type="entry name" value="Ig-like_dom_sf"/>
</dbReference>
<comment type="subunit">
    <text evidence="1">Forms a complex composed of PDGFRL, TNK2 and GRB2.</text>
</comment>
<reference evidence="4" key="1">
    <citation type="thesis" date="2020" institute="ProQuest LLC" country="789 East Eisenhower Parkway, Ann Arbor, MI, USA">
        <title>Comparative Genomics and Chromosome Evolution.</title>
        <authorList>
            <person name="Mudd A.B."/>
        </authorList>
    </citation>
    <scope>NUCLEOTIDE SEQUENCE</scope>
    <source>
        <strain evidence="4">Female2</strain>
        <tissue evidence="4">Blood</tissue>
    </source>
</reference>
<dbReference type="PROSITE" id="PS50835">
    <property type="entry name" value="IG_LIKE"/>
    <property type="match status" value="1"/>
</dbReference>
<gene>
    <name evidence="4" type="ORF">GDO86_009483</name>
</gene>
<dbReference type="Gene3D" id="2.60.40.10">
    <property type="entry name" value="Immunoglobulins"/>
    <property type="match status" value="2"/>
</dbReference>
<dbReference type="InterPro" id="IPR013783">
    <property type="entry name" value="Ig-like_fold"/>
</dbReference>
<evidence type="ECO:0000256" key="2">
    <source>
        <dbReference type="ARBA" id="ARBA00019671"/>
    </source>
</evidence>
<dbReference type="AlphaFoldDB" id="A0A8T2JLF6"/>
<feature type="domain" description="Ig-like" evidence="3">
    <location>
        <begin position="138"/>
        <end position="238"/>
    </location>
</feature>
<dbReference type="SUPFAM" id="SSF48726">
    <property type="entry name" value="Immunoglobulin"/>
    <property type="match status" value="2"/>
</dbReference>
<comment type="caution">
    <text evidence="4">The sequence shown here is derived from an EMBL/GenBank/DDBJ whole genome shotgun (WGS) entry which is preliminary data.</text>
</comment>
<dbReference type="InterPro" id="IPR013098">
    <property type="entry name" value="Ig_I-set"/>
</dbReference>
<dbReference type="SMART" id="SM00409">
    <property type="entry name" value="IG"/>
    <property type="match status" value="2"/>
</dbReference>
<dbReference type="InterPro" id="IPR042495">
    <property type="entry name" value="PDGFRL"/>
</dbReference>
<keyword evidence="5" id="KW-1185">Reference proteome</keyword>
<evidence type="ECO:0000313" key="5">
    <source>
        <dbReference type="Proteomes" id="UP000812440"/>
    </source>
</evidence>
<dbReference type="Pfam" id="PF21339">
    <property type="entry name" value="VEGFR-1-like_Ig-like"/>
    <property type="match status" value="1"/>
</dbReference>
<dbReference type="EMBL" id="JAACNH010000004">
    <property type="protein sequence ID" value="KAG8444314.1"/>
    <property type="molecule type" value="Genomic_DNA"/>
</dbReference>
<evidence type="ECO:0000256" key="1">
    <source>
        <dbReference type="ARBA" id="ARBA00011360"/>
    </source>
</evidence>
<dbReference type="Pfam" id="PF07679">
    <property type="entry name" value="I-set"/>
    <property type="match status" value="1"/>
</dbReference>
<protein>
    <recommendedName>
        <fullName evidence="2">Platelet-derived growth factor receptor-like protein</fullName>
    </recommendedName>
</protein>
<dbReference type="PANTHER" id="PTHR15360:SF2">
    <property type="entry name" value="PLATELET-DERIVED GROWTH FACTOR RECEPTOR-LIKE PROTEIN"/>
    <property type="match status" value="1"/>
</dbReference>
<dbReference type="Proteomes" id="UP000812440">
    <property type="component" value="Chromosome 5"/>
</dbReference>
<organism evidence="4 5">
    <name type="scientific">Hymenochirus boettgeri</name>
    <name type="common">Congo dwarf clawed frog</name>
    <dbReference type="NCBI Taxonomy" id="247094"/>
    <lineage>
        <taxon>Eukaryota</taxon>
        <taxon>Metazoa</taxon>
        <taxon>Chordata</taxon>
        <taxon>Craniata</taxon>
        <taxon>Vertebrata</taxon>
        <taxon>Euteleostomi</taxon>
        <taxon>Amphibia</taxon>
        <taxon>Batrachia</taxon>
        <taxon>Anura</taxon>
        <taxon>Pipoidea</taxon>
        <taxon>Pipidae</taxon>
        <taxon>Pipinae</taxon>
        <taxon>Hymenochirus</taxon>
    </lineage>
</organism>
<dbReference type="PANTHER" id="PTHR15360">
    <property type="entry name" value="PLATELET-DERIVED GROWTH FACTOR RECEPTOR LIKE"/>
    <property type="match status" value="1"/>
</dbReference>
<accession>A0A8T2JLF6</accession>